<name>A0A8X7Z3B7_POPTO</name>
<organism evidence="1 2">
    <name type="scientific">Populus tomentosa</name>
    <name type="common">Chinese white poplar</name>
    <dbReference type="NCBI Taxonomy" id="118781"/>
    <lineage>
        <taxon>Eukaryota</taxon>
        <taxon>Viridiplantae</taxon>
        <taxon>Streptophyta</taxon>
        <taxon>Embryophyta</taxon>
        <taxon>Tracheophyta</taxon>
        <taxon>Spermatophyta</taxon>
        <taxon>Magnoliopsida</taxon>
        <taxon>eudicotyledons</taxon>
        <taxon>Gunneridae</taxon>
        <taxon>Pentapetalae</taxon>
        <taxon>rosids</taxon>
        <taxon>fabids</taxon>
        <taxon>Malpighiales</taxon>
        <taxon>Salicaceae</taxon>
        <taxon>Saliceae</taxon>
        <taxon>Populus</taxon>
    </lineage>
</organism>
<dbReference type="OrthoDB" id="1938779at2759"/>
<dbReference type="AlphaFoldDB" id="A0A8X7Z3B7"/>
<sequence>MAALSIVHSLHGSYSSIQELKTRNCPRILILLSCQRGEPLDTSSSKPKKEIKQDKRLVRQLFGSVENLGKGLKDNLSPKRKGDWKDVMLMSLSFAVYVYMSQKLADGCCDDLVGSLDFSGSFL</sequence>
<reference evidence="1" key="1">
    <citation type="journal article" date="2020" name="bioRxiv">
        <title>Hybrid origin of Populus tomentosa Carr. identified through genome sequencing and phylogenomic analysis.</title>
        <authorList>
            <person name="An X."/>
            <person name="Gao K."/>
            <person name="Chen Z."/>
            <person name="Li J."/>
            <person name="Yang X."/>
            <person name="Yang X."/>
            <person name="Zhou J."/>
            <person name="Guo T."/>
            <person name="Zhao T."/>
            <person name="Huang S."/>
            <person name="Miao D."/>
            <person name="Khan W.U."/>
            <person name="Rao P."/>
            <person name="Ye M."/>
            <person name="Lei B."/>
            <person name="Liao W."/>
            <person name="Wang J."/>
            <person name="Ji L."/>
            <person name="Li Y."/>
            <person name="Guo B."/>
            <person name="Mustafa N.S."/>
            <person name="Li S."/>
            <person name="Yun Q."/>
            <person name="Keller S.R."/>
            <person name="Mao J."/>
            <person name="Zhang R."/>
            <person name="Strauss S.H."/>
        </authorList>
    </citation>
    <scope>NUCLEOTIDE SEQUENCE</scope>
    <source>
        <strain evidence="1">GM15</strain>
        <tissue evidence="1">Leaf</tissue>
    </source>
</reference>
<proteinExistence type="predicted"/>
<dbReference type="Proteomes" id="UP000886885">
    <property type="component" value="Chromosome 9A"/>
</dbReference>
<gene>
    <name evidence="1" type="ORF">POTOM_032870</name>
</gene>
<evidence type="ECO:0000313" key="1">
    <source>
        <dbReference type="EMBL" id="KAG6762374.1"/>
    </source>
</evidence>
<dbReference type="EMBL" id="JAAWWB010000017">
    <property type="protein sequence ID" value="KAG6762374.1"/>
    <property type="molecule type" value="Genomic_DNA"/>
</dbReference>
<protein>
    <submittedName>
        <fullName evidence="1">Uncharacterized protein</fullName>
    </submittedName>
</protein>
<evidence type="ECO:0000313" key="2">
    <source>
        <dbReference type="Proteomes" id="UP000886885"/>
    </source>
</evidence>
<comment type="caution">
    <text evidence="1">The sequence shown here is derived from an EMBL/GenBank/DDBJ whole genome shotgun (WGS) entry which is preliminary data.</text>
</comment>
<accession>A0A8X7Z3B7</accession>
<keyword evidence="2" id="KW-1185">Reference proteome</keyword>